<proteinExistence type="predicted"/>
<reference evidence="2 3" key="1">
    <citation type="journal article" date="2015" name="Fungal Genet. Biol.">
        <title>Evolution of novel wood decay mechanisms in Agaricales revealed by the genome sequences of Fistulina hepatica and Cylindrobasidium torrendii.</title>
        <authorList>
            <person name="Floudas D."/>
            <person name="Held B.W."/>
            <person name="Riley R."/>
            <person name="Nagy L.G."/>
            <person name="Koehler G."/>
            <person name="Ransdell A.S."/>
            <person name="Younus H."/>
            <person name="Chow J."/>
            <person name="Chiniquy J."/>
            <person name="Lipzen A."/>
            <person name="Tritt A."/>
            <person name="Sun H."/>
            <person name="Haridas S."/>
            <person name="LaButti K."/>
            <person name="Ohm R.A."/>
            <person name="Kues U."/>
            <person name="Blanchette R.A."/>
            <person name="Grigoriev I.V."/>
            <person name="Minto R.E."/>
            <person name="Hibbett D.S."/>
        </authorList>
    </citation>
    <scope>NUCLEOTIDE SEQUENCE [LARGE SCALE GENOMIC DNA]</scope>
    <source>
        <strain evidence="2 3">FP15055 ss-10</strain>
    </source>
</reference>
<evidence type="ECO:0000313" key="2">
    <source>
        <dbReference type="EMBL" id="KIY73929.1"/>
    </source>
</evidence>
<gene>
    <name evidence="2" type="ORF">CYLTODRAFT_485068</name>
</gene>
<dbReference type="AlphaFoldDB" id="A0A0D7BUS1"/>
<feature type="compositionally biased region" description="Basic residues" evidence="1">
    <location>
        <begin position="203"/>
        <end position="213"/>
    </location>
</feature>
<feature type="region of interest" description="Disordered" evidence="1">
    <location>
        <begin position="1"/>
        <end position="27"/>
    </location>
</feature>
<feature type="region of interest" description="Disordered" evidence="1">
    <location>
        <begin position="72"/>
        <end position="213"/>
    </location>
</feature>
<accession>A0A0D7BUS1</accession>
<dbReference type="EMBL" id="KN880433">
    <property type="protein sequence ID" value="KIY73929.1"/>
    <property type="molecule type" value="Genomic_DNA"/>
</dbReference>
<feature type="compositionally biased region" description="Polar residues" evidence="1">
    <location>
        <begin position="91"/>
        <end position="125"/>
    </location>
</feature>
<keyword evidence="3" id="KW-1185">Reference proteome</keyword>
<sequence>MYPRGPIPMAHGRHYGPPPDQYFPAPLSHHNLQRFENRAPMAYLPSETSVSSLGSDSYAGSAYTEATFVPSDRDMRRGRGRSMTPKDRFSTIISQPLPNSAAPTPMTSPITPLSPALPSSSQGSAPGSRRRHRLPPEEQAVPHPTTSTAASSLPDLNVAPGLSSVPSVASSEEAHFDDSEMDPTPAPEAGELTPEDGEPLMPHNRKTKVRPRRKARIQIYRAPEPPTYVSPTHMPRGPIPSYMKHNHQTPFNPPIPFPRRFPPPQVRYFPGGFAVNVPSSYRRSPDYYPFGGPDEDEDAYSAYESDDSECSTCLSTISSVESDGYETDEPSTFDESPFYHRF</sequence>
<dbReference type="Proteomes" id="UP000054007">
    <property type="component" value="Unassembled WGS sequence"/>
</dbReference>
<name>A0A0D7BUS1_9AGAR</name>
<feature type="region of interest" description="Disordered" evidence="1">
    <location>
        <begin position="321"/>
        <end position="342"/>
    </location>
</feature>
<evidence type="ECO:0000256" key="1">
    <source>
        <dbReference type="SAM" id="MobiDB-lite"/>
    </source>
</evidence>
<organism evidence="2 3">
    <name type="scientific">Cylindrobasidium torrendii FP15055 ss-10</name>
    <dbReference type="NCBI Taxonomy" id="1314674"/>
    <lineage>
        <taxon>Eukaryota</taxon>
        <taxon>Fungi</taxon>
        <taxon>Dikarya</taxon>
        <taxon>Basidiomycota</taxon>
        <taxon>Agaricomycotina</taxon>
        <taxon>Agaricomycetes</taxon>
        <taxon>Agaricomycetidae</taxon>
        <taxon>Agaricales</taxon>
        <taxon>Marasmiineae</taxon>
        <taxon>Physalacriaceae</taxon>
        <taxon>Cylindrobasidium</taxon>
    </lineage>
</organism>
<protein>
    <submittedName>
        <fullName evidence="2">Uncharacterized protein</fullName>
    </submittedName>
</protein>
<feature type="compositionally biased region" description="Acidic residues" evidence="1">
    <location>
        <begin position="323"/>
        <end position="332"/>
    </location>
</feature>
<evidence type="ECO:0000313" key="3">
    <source>
        <dbReference type="Proteomes" id="UP000054007"/>
    </source>
</evidence>